<evidence type="ECO:0000256" key="1">
    <source>
        <dbReference type="ARBA" id="ARBA00005771"/>
    </source>
</evidence>
<evidence type="ECO:0000259" key="4">
    <source>
        <dbReference type="Pfam" id="PF00685"/>
    </source>
</evidence>
<dbReference type="GO" id="GO:0005737">
    <property type="term" value="C:cytoplasm"/>
    <property type="evidence" value="ECO:0000318"/>
    <property type="project" value="GO_Central"/>
</dbReference>
<dbReference type="Pfam" id="PF00685">
    <property type="entry name" value="Sulfotransfer_1"/>
    <property type="match status" value="1"/>
</dbReference>
<comment type="similarity">
    <text evidence="1 3">Belongs to the sulfotransferase 1 family.</text>
</comment>
<reference evidence="5 7" key="1">
    <citation type="journal article" date="2017" name="Nature">
        <title>The sunflower genome provides insights into oil metabolism, flowering and Asterid evolution.</title>
        <authorList>
            <person name="Badouin H."/>
            <person name="Gouzy J."/>
            <person name="Grassa C.J."/>
            <person name="Murat F."/>
            <person name="Staton S.E."/>
            <person name="Cottret L."/>
            <person name="Lelandais-Briere C."/>
            <person name="Owens G.L."/>
            <person name="Carrere S."/>
            <person name="Mayjonade B."/>
            <person name="Legrand L."/>
            <person name="Gill N."/>
            <person name="Kane N.C."/>
            <person name="Bowers J.E."/>
            <person name="Hubner S."/>
            <person name="Bellec A."/>
            <person name="Berard A."/>
            <person name="Berges H."/>
            <person name="Blanchet N."/>
            <person name="Boniface M.C."/>
            <person name="Brunel D."/>
            <person name="Catrice O."/>
            <person name="Chaidir N."/>
            <person name="Claudel C."/>
            <person name="Donnadieu C."/>
            <person name="Faraut T."/>
            <person name="Fievet G."/>
            <person name="Helmstetter N."/>
            <person name="King M."/>
            <person name="Knapp S.J."/>
            <person name="Lai Z."/>
            <person name="Le Paslier M.C."/>
            <person name="Lippi Y."/>
            <person name="Lorenzon L."/>
            <person name="Mandel J.R."/>
            <person name="Marage G."/>
            <person name="Marchand G."/>
            <person name="Marquand E."/>
            <person name="Bret-Mestries E."/>
            <person name="Morien E."/>
            <person name="Nambeesan S."/>
            <person name="Nguyen T."/>
            <person name="Pegot-Espagnet P."/>
            <person name="Pouilly N."/>
            <person name="Raftis F."/>
            <person name="Sallet E."/>
            <person name="Schiex T."/>
            <person name="Thomas J."/>
            <person name="Vandecasteele C."/>
            <person name="Vares D."/>
            <person name="Vear F."/>
            <person name="Vautrin S."/>
            <person name="Crespi M."/>
            <person name="Mangin B."/>
            <person name="Burke J.M."/>
            <person name="Salse J."/>
            <person name="Munos S."/>
            <person name="Vincourt P."/>
            <person name="Rieseberg L.H."/>
            <person name="Langlade N.B."/>
        </authorList>
    </citation>
    <scope>NUCLEOTIDE SEQUENCE [LARGE SCALE GENOMIC DNA]</scope>
    <source>
        <strain evidence="7">cv. SF193</strain>
        <tissue evidence="5">Leaves</tissue>
    </source>
</reference>
<reference evidence="6" key="2">
    <citation type="submission" date="2017-02" db="EMBL/GenBank/DDBJ databases">
        <title>Sunflower complete genome.</title>
        <authorList>
            <person name="Langlade N."/>
            <person name="Munos S."/>
        </authorList>
    </citation>
    <scope>NUCLEOTIDE SEQUENCE [LARGE SCALE GENOMIC DNA]</scope>
    <source>
        <tissue evidence="6">Leaves</tissue>
    </source>
</reference>
<keyword evidence="6" id="KW-0378">Hydrolase</keyword>
<dbReference type="AlphaFoldDB" id="A0A251S1E2"/>
<evidence type="ECO:0000256" key="2">
    <source>
        <dbReference type="ARBA" id="ARBA00022679"/>
    </source>
</evidence>
<feature type="domain" description="Sulfotransferase" evidence="4">
    <location>
        <begin position="50"/>
        <end position="307"/>
    </location>
</feature>
<accession>A0A251S1E2</accession>
<keyword evidence="7" id="KW-1185">Reference proteome</keyword>
<dbReference type="OMA" id="ISICEMA"/>
<keyword evidence="2 3" id="KW-0808">Transferase</keyword>
<gene>
    <name evidence="6" type="ORF">HannXRQ_Chr16g0522851</name>
    <name evidence="5" type="ORF">HanXRQr2_Chr16g0764771</name>
</gene>
<dbReference type="InterPro" id="IPR000863">
    <property type="entry name" value="Sulfotransferase_dom"/>
</dbReference>
<evidence type="ECO:0000256" key="3">
    <source>
        <dbReference type="RuleBase" id="RU361155"/>
    </source>
</evidence>
<protein>
    <recommendedName>
        <fullName evidence="3">Sulfotransferase</fullName>
        <ecNumber evidence="3">2.8.2.-</ecNumber>
    </recommendedName>
</protein>
<organism evidence="6 7">
    <name type="scientific">Helianthus annuus</name>
    <name type="common">Common sunflower</name>
    <dbReference type="NCBI Taxonomy" id="4232"/>
    <lineage>
        <taxon>Eukaryota</taxon>
        <taxon>Viridiplantae</taxon>
        <taxon>Streptophyta</taxon>
        <taxon>Embryophyta</taxon>
        <taxon>Tracheophyta</taxon>
        <taxon>Spermatophyta</taxon>
        <taxon>Magnoliopsida</taxon>
        <taxon>eudicotyledons</taxon>
        <taxon>Gunneridae</taxon>
        <taxon>Pentapetalae</taxon>
        <taxon>asterids</taxon>
        <taxon>campanulids</taxon>
        <taxon>Asterales</taxon>
        <taxon>Asteraceae</taxon>
        <taxon>Asteroideae</taxon>
        <taxon>Heliantheae alliance</taxon>
        <taxon>Heliantheae</taxon>
        <taxon>Helianthus</taxon>
    </lineage>
</organism>
<dbReference type="Proteomes" id="UP000215914">
    <property type="component" value="Chromosome 16"/>
</dbReference>
<dbReference type="EC" id="2.8.2.-" evidence="3"/>
<evidence type="ECO:0000313" key="5">
    <source>
        <dbReference type="EMBL" id="KAF5761408.1"/>
    </source>
</evidence>
<evidence type="ECO:0000313" key="7">
    <source>
        <dbReference type="Proteomes" id="UP000215914"/>
    </source>
</evidence>
<dbReference type="GO" id="GO:0016787">
    <property type="term" value="F:hydrolase activity"/>
    <property type="evidence" value="ECO:0007669"/>
    <property type="project" value="UniProtKB-KW"/>
</dbReference>
<dbReference type="SUPFAM" id="SSF52540">
    <property type="entry name" value="P-loop containing nucleoside triphosphate hydrolases"/>
    <property type="match status" value="1"/>
</dbReference>
<dbReference type="GO" id="GO:0051923">
    <property type="term" value="P:sulfation"/>
    <property type="evidence" value="ECO:0000318"/>
    <property type="project" value="GO_Central"/>
</dbReference>
<dbReference type="InParanoid" id="A0A251S1E2"/>
<proteinExistence type="inferred from homology"/>
<dbReference type="FunCoup" id="A0A251S1E2">
    <property type="interactions" value="233"/>
</dbReference>
<dbReference type="Gene3D" id="3.40.50.300">
    <property type="entry name" value="P-loop containing nucleotide triphosphate hydrolases"/>
    <property type="match status" value="1"/>
</dbReference>
<sequence length="311" mass="35981">MEEMFKTLPQHTSSWLKGKQTLYKYQDVWNHEKFHAGGILARQSFKARSNDVFLCSYPKSGTTWLKALAYAIVTRKKFDASTSPLLTTMPHNCIPTLDKEIEQIIEKHPNTSRFAPIATHLPYNSLPESIRASNCKIVYVYRNVKDVIVSYYHFMREIYKLPMEDAPFEEAFDEFCQGFSVYGPYWDHILGYSKASLERPETTLFLKYEDMQKDPISNVKRLAEFIGYPFTAQEAKEGVIESIIKMCSFENLSNLEVNKTGLGEGSIVPENRFYFRKGKVGDWENYFTDEMIEKIDKLIDEKLSSTGLALK</sequence>
<dbReference type="Gramene" id="mRNA:HanXRQr2_Chr16g0764771">
    <property type="protein sequence ID" value="CDS:HanXRQr2_Chr16g0764771.1"/>
    <property type="gene ID" value="HanXRQr2_Chr16g0764771"/>
</dbReference>
<name>A0A251S1E2_HELAN</name>
<dbReference type="PANTHER" id="PTHR11783">
    <property type="entry name" value="SULFOTRANSFERASE SULT"/>
    <property type="match status" value="1"/>
</dbReference>
<dbReference type="EMBL" id="CM007905">
    <property type="protein sequence ID" value="OTF92527.1"/>
    <property type="molecule type" value="Genomic_DNA"/>
</dbReference>
<dbReference type="GO" id="GO:0008146">
    <property type="term" value="F:sulfotransferase activity"/>
    <property type="evidence" value="ECO:0000318"/>
    <property type="project" value="GO_Central"/>
</dbReference>
<dbReference type="InterPro" id="IPR027417">
    <property type="entry name" value="P-loop_NTPase"/>
</dbReference>
<reference evidence="5" key="3">
    <citation type="submission" date="2020-06" db="EMBL/GenBank/DDBJ databases">
        <title>Helianthus annuus Genome sequencing and assembly Release 2.</title>
        <authorList>
            <person name="Gouzy J."/>
            <person name="Langlade N."/>
            <person name="Munos S."/>
        </authorList>
    </citation>
    <scope>NUCLEOTIDE SEQUENCE</scope>
    <source>
        <tissue evidence="5">Leaves</tissue>
    </source>
</reference>
<dbReference type="OrthoDB" id="205623at2759"/>
<evidence type="ECO:0000313" key="6">
    <source>
        <dbReference type="EMBL" id="OTF92527.1"/>
    </source>
</evidence>
<dbReference type="EMBL" id="MNCJ02000331">
    <property type="protein sequence ID" value="KAF5761408.1"/>
    <property type="molecule type" value="Genomic_DNA"/>
</dbReference>